<dbReference type="Pfam" id="PF00702">
    <property type="entry name" value="Hydrolase"/>
    <property type="match status" value="1"/>
</dbReference>
<dbReference type="SUPFAM" id="SSF56784">
    <property type="entry name" value="HAD-like"/>
    <property type="match status" value="1"/>
</dbReference>
<keyword evidence="2" id="KW-1185">Reference proteome</keyword>
<dbReference type="SFLD" id="SFLDG01129">
    <property type="entry name" value="C1.5:_HAD__Beta-PGM__Phosphata"/>
    <property type="match status" value="1"/>
</dbReference>
<dbReference type="GO" id="GO:0016787">
    <property type="term" value="F:hydrolase activity"/>
    <property type="evidence" value="ECO:0007669"/>
    <property type="project" value="UniProtKB-KW"/>
</dbReference>
<dbReference type="InterPro" id="IPR036412">
    <property type="entry name" value="HAD-like_sf"/>
</dbReference>
<organism evidence="1 2">
    <name type="scientific">Roseibium porphyridii</name>
    <dbReference type="NCBI Taxonomy" id="2866279"/>
    <lineage>
        <taxon>Bacteria</taxon>
        <taxon>Pseudomonadati</taxon>
        <taxon>Pseudomonadota</taxon>
        <taxon>Alphaproteobacteria</taxon>
        <taxon>Hyphomicrobiales</taxon>
        <taxon>Stappiaceae</taxon>
        <taxon>Roseibium</taxon>
    </lineage>
</organism>
<dbReference type="Gene3D" id="3.40.50.1000">
    <property type="entry name" value="HAD superfamily/HAD-like"/>
    <property type="match status" value="1"/>
</dbReference>
<reference evidence="1 2" key="1">
    <citation type="submission" date="2023-03" db="EMBL/GenBank/DDBJ databases">
        <title>Roseibium porphyridii sp. nov. and Roseibium rhodosorbium sp. nov. isolated from marine algae, Porphyridium cruentum and Rhodosorus marinus, respectively.</title>
        <authorList>
            <person name="Lee M.W."/>
            <person name="Choi B.J."/>
            <person name="Lee J.K."/>
            <person name="Choi D.G."/>
            <person name="Baek J.H."/>
            <person name="Bayburt H."/>
            <person name="Kim J.M."/>
            <person name="Han D.M."/>
            <person name="Kim K.H."/>
            <person name="Jeon C.O."/>
        </authorList>
    </citation>
    <scope>NUCLEOTIDE SEQUENCE [LARGE SCALE GENOMIC DNA]</scope>
    <source>
        <strain evidence="1 2">KMA01</strain>
    </source>
</reference>
<evidence type="ECO:0000313" key="1">
    <source>
        <dbReference type="EMBL" id="WFE88049.1"/>
    </source>
</evidence>
<name>A0ABY8EYI6_9HYPH</name>
<dbReference type="PANTHER" id="PTHR43611">
    <property type="entry name" value="ALPHA-D-GLUCOSE 1-PHOSPHATE PHOSPHATASE"/>
    <property type="match status" value="1"/>
</dbReference>
<dbReference type="InterPro" id="IPR023214">
    <property type="entry name" value="HAD_sf"/>
</dbReference>
<dbReference type="NCBIfam" id="TIGR01509">
    <property type="entry name" value="HAD-SF-IA-v3"/>
    <property type="match status" value="1"/>
</dbReference>
<sequence>MHHKLKAIAWDFDGVLNRNIIDGRFVWADNLQNDFGISLHDLQKGVFDDTFPDVISGKIDLKTHVQRWLEASNHELSVEALLEYWFRKDDLKDPFTCELLDRLTAEGLQQVIATNNEHHRANYIEHVSGFGDRVSQVFSSGRIGHAKPETAFFEHVSDTLDLAPQQLLLIDDSAANVAAAKAIGWHAYHFTDASRAGLATFLGL</sequence>
<dbReference type="InterPro" id="IPR006439">
    <property type="entry name" value="HAD-SF_hydro_IA"/>
</dbReference>
<dbReference type="EMBL" id="CP120863">
    <property type="protein sequence ID" value="WFE88049.1"/>
    <property type="molecule type" value="Genomic_DNA"/>
</dbReference>
<dbReference type="PANTHER" id="PTHR43611:SF3">
    <property type="entry name" value="FLAVIN MONONUCLEOTIDE HYDROLASE 1, CHLOROPLATIC"/>
    <property type="match status" value="1"/>
</dbReference>
<keyword evidence="1" id="KW-0378">Hydrolase</keyword>
<proteinExistence type="predicted"/>
<dbReference type="RefSeq" id="WP_265681324.1">
    <property type="nucleotide sequence ID" value="NZ_CP120863.1"/>
</dbReference>
<dbReference type="Proteomes" id="UP001209803">
    <property type="component" value="Chromosome"/>
</dbReference>
<accession>A0ABY8EYI6</accession>
<gene>
    <name evidence="1" type="ORF">K1718_17990</name>
</gene>
<protein>
    <submittedName>
        <fullName evidence="1">HAD-IA family hydrolase</fullName>
    </submittedName>
</protein>
<evidence type="ECO:0000313" key="2">
    <source>
        <dbReference type="Proteomes" id="UP001209803"/>
    </source>
</evidence>
<dbReference type="PRINTS" id="PR00413">
    <property type="entry name" value="HADHALOGNASE"/>
</dbReference>
<dbReference type="SFLD" id="SFLDS00003">
    <property type="entry name" value="Haloacid_Dehalogenase"/>
    <property type="match status" value="1"/>
</dbReference>